<evidence type="ECO:0000256" key="4">
    <source>
        <dbReference type="ARBA" id="ARBA00022679"/>
    </source>
</evidence>
<keyword evidence="3" id="KW-0328">Glycosyltransferase</keyword>
<evidence type="ECO:0000256" key="1">
    <source>
        <dbReference type="ARBA" id="ARBA00004389"/>
    </source>
</evidence>
<evidence type="ECO:0000256" key="2">
    <source>
        <dbReference type="ARBA" id="ARBA00004922"/>
    </source>
</evidence>
<dbReference type="SUPFAM" id="SSF53756">
    <property type="entry name" value="UDP-Glycosyltransferase/glycogen phosphorylase"/>
    <property type="match status" value="1"/>
</dbReference>
<evidence type="ECO:0000256" key="5">
    <source>
        <dbReference type="ARBA" id="ARBA00022692"/>
    </source>
</evidence>
<dbReference type="GO" id="GO:0000030">
    <property type="term" value="F:mannosyltransferase activity"/>
    <property type="evidence" value="ECO:0007669"/>
    <property type="project" value="InterPro"/>
</dbReference>
<keyword evidence="6" id="KW-0256">Endoplasmic reticulum</keyword>
<evidence type="ECO:0000313" key="12">
    <source>
        <dbReference type="WBParaSite" id="ECPE_0000944501-mRNA-1"/>
    </source>
</evidence>
<evidence type="ECO:0000256" key="6">
    <source>
        <dbReference type="ARBA" id="ARBA00022824"/>
    </source>
</evidence>
<keyword evidence="5" id="KW-0812">Transmembrane</keyword>
<name>A0A183AR31_9TREM</name>
<evidence type="ECO:0000256" key="3">
    <source>
        <dbReference type="ARBA" id="ARBA00022676"/>
    </source>
</evidence>
<comment type="subcellular location">
    <subcellularLocation>
        <location evidence="1">Endoplasmic reticulum membrane</location>
        <topology evidence="1">Single-pass membrane protein</topology>
    </subcellularLocation>
</comment>
<dbReference type="PANTHER" id="PTHR13036:SF0">
    <property type="entry name" value="CHITOBIOSYLDIPHOSPHODOLICHOL BETA-MANNOSYLTRANSFERASE"/>
    <property type="match status" value="1"/>
</dbReference>
<evidence type="ECO:0000256" key="8">
    <source>
        <dbReference type="ARBA" id="ARBA00023136"/>
    </source>
</evidence>
<dbReference type="InterPro" id="IPR055259">
    <property type="entry name" value="YkvP/CgeB_Glyco_trans-like"/>
</dbReference>
<evidence type="ECO:0000256" key="7">
    <source>
        <dbReference type="ARBA" id="ARBA00022989"/>
    </source>
</evidence>
<dbReference type="OrthoDB" id="614844at2759"/>
<keyword evidence="4" id="KW-0808">Transferase</keyword>
<sequence length="443" mass="49892">MPAQTVHVIVLGDVTRSPRILSQACFLANEGCFVTVSGYNASLSVAAKTKNMKALDLIDIPNLRKYMLVSTLALLVKVILVQNPPAVPTLLVLWMFIRLTGRKLVIDWHNYGFTLLELTTKPGTLLPRIYRMLELTFASFFLSSDVVHLCVSRALKKDLSQWNIEAHVYYDRAPDDFTATPVDAAHEVFMRLKSEYPSLGDQSGSSRKTRFTEITTLPTDCGGQVAQWRIDRPALVLSSCSYTPDDDFRIMIEALETYNQLATQPDSKLPHMVFVVTGRGPLKAHYEQLIREKNWDHVEVIMPWLTTEDYPIFLGCADLGISLHRSSSGLDLPMKVVDLMGVGVPVLALSYETLHELLPDHTFGEHFHTADELANQLRELLKPSQPKSSRRPRSVDRFDAVGSAKLRAYRDVLVKHNRTTLRGLKYWRKVGAPPVYRALNACS</sequence>
<evidence type="ECO:0000259" key="9">
    <source>
        <dbReference type="Pfam" id="PF13524"/>
    </source>
</evidence>
<proteinExistence type="predicted"/>
<evidence type="ECO:0000313" key="11">
    <source>
        <dbReference type="Proteomes" id="UP000272942"/>
    </source>
</evidence>
<dbReference type="WBParaSite" id="ECPE_0000944501-mRNA-1">
    <property type="protein sequence ID" value="ECPE_0000944501-mRNA-1"/>
    <property type="gene ID" value="ECPE_0000944501"/>
</dbReference>
<dbReference type="Pfam" id="PF13524">
    <property type="entry name" value="Glyco_trans_1_2"/>
    <property type="match status" value="1"/>
</dbReference>
<dbReference type="Gene3D" id="3.40.50.2000">
    <property type="entry name" value="Glycogen Phosphorylase B"/>
    <property type="match status" value="1"/>
</dbReference>
<dbReference type="AlphaFoldDB" id="A0A183AR31"/>
<dbReference type="Proteomes" id="UP000272942">
    <property type="component" value="Unassembled WGS sequence"/>
</dbReference>
<keyword evidence="8" id="KW-0472">Membrane</keyword>
<dbReference type="EMBL" id="UZAN01047385">
    <property type="protein sequence ID" value="VDP85325.1"/>
    <property type="molecule type" value="Genomic_DNA"/>
</dbReference>
<dbReference type="InterPro" id="IPR026051">
    <property type="entry name" value="ALG1-like"/>
</dbReference>
<feature type="domain" description="Spore protein YkvP/CgeB glycosyl transferase-like" evidence="9">
    <location>
        <begin position="268"/>
        <end position="382"/>
    </location>
</feature>
<organism evidence="12">
    <name type="scientific">Echinostoma caproni</name>
    <dbReference type="NCBI Taxonomy" id="27848"/>
    <lineage>
        <taxon>Eukaryota</taxon>
        <taxon>Metazoa</taxon>
        <taxon>Spiralia</taxon>
        <taxon>Lophotrochozoa</taxon>
        <taxon>Platyhelminthes</taxon>
        <taxon>Trematoda</taxon>
        <taxon>Digenea</taxon>
        <taxon>Plagiorchiida</taxon>
        <taxon>Echinostomata</taxon>
        <taxon>Echinostomatoidea</taxon>
        <taxon>Echinostomatidae</taxon>
        <taxon>Echinostoma</taxon>
    </lineage>
</organism>
<keyword evidence="7" id="KW-1133">Transmembrane helix</keyword>
<reference evidence="10 11" key="2">
    <citation type="submission" date="2018-11" db="EMBL/GenBank/DDBJ databases">
        <authorList>
            <consortium name="Pathogen Informatics"/>
        </authorList>
    </citation>
    <scope>NUCLEOTIDE SEQUENCE [LARGE SCALE GENOMIC DNA]</scope>
    <source>
        <strain evidence="10 11">Egypt</strain>
    </source>
</reference>
<protein>
    <submittedName>
        <fullName evidence="12">Chitobiosyldiphosphodolichol beta-mannosyltransferase</fullName>
    </submittedName>
</protein>
<keyword evidence="11" id="KW-1185">Reference proteome</keyword>
<evidence type="ECO:0000313" key="10">
    <source>
        <dbReference type="EMBL" id="VDP85325.1"/>
    </source>
</evidence>
<gene>
    <name evidence="10" type="ORF">ECPE_LOCUS9417</name>
</gene>
<reference evidence="12" key="1">
    <citation type="submission" date="2016-06" db="UniProtKB">
        <authorList>
            <consortium name="WormBaseParasite"/>
        </authorList>
    </citation>
    <scope>IDENTIFICATION</scope>
</reference>
<dbReference type="PANTHER" id="PTHR13036">
    <property type="entry name" value="BETA1,4 MANNOSYLTRANSFERASE"/>
    <property type="match status" value="1"/>
</dbReference>
<dbReference type="GO" id="GO:0005789">
    <property type="term" value="C:endoplasmic reticulum membrane"/>
    <property type="evidence" value="ECO:0007669"/>
    <property type="project" value="UniProtKB-SubCell"/>
</dbReference>
<accession>A0A183AR31</accession>
<comment type="pathway">
    <text evidence="2">Protein modification; protein glycosylation.</text>
</comment>